<evidence type="ECO:0000259" key="3">
    <source>
        <dbReference type="SMART" id="SM00382"/>
    </source>
</evidence>
<evidence type="ECO:0000313" key="4">
    <source>
        <dbReference type="EMBL" id="CAD9335844.1"/>
    </source>
</evidence>
<dbReference type="InterPro" id="IPR003593">
    <property type="entry name" value="AAA+_ATPase"/>
</dbReference>
<feature type="domain" description="AAA+ ATPase" evidence="3">
    <location>
        <begin position="327"/>
        <end position="499"/>
    </location>
</feature>
<dbReference type="EMBL" id="HBGN01021909">
    <property type="protein sequence ID" value="CAD9335844.1"/>
    <property type="molecule type" value="Transcribed_RNA"/>
</dbReference>
<dbReference type="CDD" id="cd00603">
    <property type="entry name" value="IPT_PCSR"/>
    <property type="match status" value="1"/>
</dbReference>
<name>A0A7S1ZDJ0_9STRA</name>
<dbReference type="Pfam" id="PF01833">
    <property type="entry name" value="TIG"/>
    <property type="match status" value="1"/>
</dbReference>
<sequence>MAEHKAADFFARRKAEKDAERERQRKREVQKRKHMGIEGNNNGKDETVAAFFRGTASLNATDIGEREKIKSSYNGVSASELMSSLKSFPRKRASAVAASAVLPIAPRFPVPNHVMGGLSREQTTAGVRTCLFSNGKCGSAESWQKLLRKLRKAEKPPSYSPLCMVDDVEVIHEEVSPDKVNEKEFSSLLQLNRGQSNQQLMTNMTEGNDLYRALSSVLIPPAVEIADSGSSGSDSIGGGNRLWCDKYSIQHIPQDVCGDENKATAEKLVSFINEWRDHRNQALQRRVKEGKASSKKGSRRSQREREYYTWDDPDDDFFTDTDEEDGLCSVFVVTGPTGSGKTSLVHAAAKQCECIALEINTTEKRGGQALKRAIQESTQSHSSVALLKRENSTFSADDGGVNNDTDRCDHDGYEDEDESEDDGEKGCGRRKGSSLALVLIDEVDNLFENNGDAGFWASLGQLTKKAKCPIIITATTIPQPLHESATIRFECASLVRPTPMECALKMWHVANTEGMQWRKAPSSNKNAKDVDGVDNAKRGLCHVAKLCRCDLRRIMNEMQSFSHASVSALERNLHCADDPCQNEKRCIDYNMHLKIPRISHISPRVIPSSSLSLITIRGTNFQKAVDQFQKCIKTSNSEERGDGVKLEVKIGGRLCPTHEVIDDNTIIAVCPMSRVPPGVNSSGVFEHTFEDCLTCRYEPVCIGVKGTGSIVVQSSAPISEVCSHFNAPSADGLRIWNVEYDFPSMECELEMLSGRRKREERKRKLGHISSQEENRMYSSSSDDDFMSPIKRKCQAVDEVAPEVDKEVIGVDDERTKTDSGNFVIADIKASKNDASPKLLEEINLKNLLRKGVEDYISNQQCLSSKSSSTHNVLSAELELENVQSSCVGQTRNSFCSADMDLIANQMEFDSDAALLEDSFCDSAPLLAGPVSGFGYDTIEESAALSHGKLARNGNAKPPSIEKLYSSGWNDSGFFFGKSNTYMTHPHRLRDKRIFSRAEVHTRGMSRSTSDCSCPTPPTEVNAISSVMETSDMSHDAGTVPAEEDMFFPPNIPHSLTSLPRMIRSSFVGSTVPSMAQHTSSDMFLFKQSKEKQASRIFQLAFPIMPEGSKMNTFSVGIAYDKDCLDSTNYAVSSRVQSGDVFDSRFFLDYIPILRSMAATEVIAEKRYYENMKDTDDSNCSSSRRSSRRRNRGGRKHYFEKLISGSRQELLDKKTGAHLARMILSYYQSHSLR</sequence>
<feature type="region of interest" description="Disordered" evidence="2">
    <location>
        <begin position="1173"/>
        <end position="1192"/>
    </location>
</feature>
<feature type="compositionally biased region" description="Basic and acidic residues" evidence="2">
    <location>
        <begin position="1"/>
        <end position="27"/>
    </location>
</feature>
<dbReference type="GO" id="GO:0005524">
    <property type="term" value="F:ATP binding"/>
    <property type="evidence" value="ECO:0007669"/>
    <property type="project" value="InterPro"/>
</dbReference>
<feature type="region of interest" description="Disordered" evidence="2">
    <location>
        <begin position="393"/>
        <end position="430"/>
    </location>
</feature>
<dbReference type="PANTHER" id="PTHR23389:SF6">
    <property type="entry name" value="REPLICATION FACTOR C SUBUNIT 1"/>
    <property type="match status" value="1"/>
</dbReference>
<dbReference type="InterPro" id="IPR027417">
    <property type="entry name" value="P-loop_NTPase"/>
</dbReference>
<dbReference type="SUPFAM" id="SSF52540">
    <property type="entry name" value="P-loop containing nucleoside triphosphate hydrolases"/>
    <property type="match status" value="1"/>
</dbReference>
<gene>
    <name evidence="4" type="ORF">DBRI1063_LOCUS13983</name>
</gene>
<dbReference type="SMART" id="SM00382">
    <property type="entry name" value="AAA"/>
    <property type="match status" value="1"/>
</dbReference>
<protein>
    <recommendedName>
        <fullName evidence="3">AAA+ ATPase domain-containing protein</fullName>
    </recommendedName>
</protein>
<dbReference type="Pfam" id="PF00004">
    <property type="entry name" value="AAA"/>
    <property type="match status" value="1"/>
</dbReference>
<keyword evidence="1" id="KW-0235">DNA replication</keyword>
<evidence type="ECO:0000256" key="1">
    <source>
        <dbReference type="ARBA" id="ARBA00022705"/>
    </source>
</evidence>
<dbReference type="GO" id="GO:0006260">
    <property type="term" value="P:DNA replication"/>
    <property type="evidence" value="ECO:0007669"/>
    <property type="project" value="UniProtKB-KW"/>
</dbReference>
<organism evidence="4">
    <name type="scientific">Ditylum brightwellii</name>
    <dbReference type="NCBI Taxonomy" id="49249"/>
    <lineage>
        <taxon>Eukaryota</taxon>
        <taxon>Sar</taxon>
        <taxon>Stramenopiles</taxon>
        <taxon>Ochrophyta</taxon>
        <taxon>Bacillariophyta</taxon>
        <taxon>Mediophyceae</taxon>
        <taxon>Lithodesmiophycidae</taxon>
        <taxon>Lithodesmiales</taxon>
        <taxon>Lithodesmiaceae</taxon>
        <taxon>Ditylum</taxon>
    </lineage>
</organism>
<dbReference type="Gene3D" id="3.40.50.300">
    <property type="entry name" value="P-loop containing nucleotide triphosphate hydrolases"/>
    <property type="match status" value="1"/>
</dbReference>
<reference evidence="4" key="1">
    <citation type="submission" date="2021-01" db="EMBL/GenBank/DDBJ databases">
        <authorList>
            <person name="Corre E."/>
            <person name="Pelletier E."/>
            <person name="Niang G."/>
            <person name="Scheremetjew M."/>
            <person name="Finn R."/>
            <person name="Kale V."/>
            <person name="Holt S."/>
            <person name="Cochrane G."/>
            <person name="Meng A."/>
            <person name="Brown T."/>
            <person name="Cohen L."/>
        </authorList>
    </citation>
    <scope>NUCLEOTIDE SEQUENCE</scope>
    <source>
        <strain evidence="4">Pop2</strain>
    </source>
</reference>
<dbReference type="InterPro" id="IPR013783">
    <property type="entry name" value="Ig-like_fold"/>
</dbReference>
<dbReference type="GO" id="GO:0016887">
    <property type="term" value="F:ATP hydrolysis activity"/>
    <property type="evidence" value="ECO:0007669"/>
    <property type="project" value="InterPro"/>
</dbReference>
<feature type="compositionally biased region" description="Acidic residues" evidence="2">
    <location>
        <begin position="412"/>
        <end position="423"/>
    </location>
</feature>
<evidence type="ECO:0000256" key="2">
    <source>
        <dbReference type="SAM" id="MobiDB-lite"/>
    </source>
</evidence>
<feature type="region of interest" description="Disordered" evidence="2">
    <location>
        <begin position="1"/>
        <end position="42"/>
    </location>
</feature>
<dbReference type="InterPro" id="IPR002909">
    <property type="entry name" value="IPT_dom"/>
</dbReference>
<dbReference type="InterPro" id="IPR003959">
    <property type="entry name" value="ATPase_AAA_core"/>
</dbReference>
<feature type="region of interest" description="Disordered" evidence="2">
    <location>
        <begin position="284"/>
        <end position="306"/>
    </location>
</feature>
<dbReference type="AlphaFoldDB" id="A0A7S1ZDJ0"/>
<accession>A0A7S1ZDJ0</accession>
<proteinExistence type="predicted"/>
<feature type="region of interest" description="Disordered" evidence="2">
    <location>
        <begin position="762"/>
        <end position="785"/>
    </location>
</feature>
<dbReference type="GO" id="GO:0005634">
    <property type="term" value="C:nucleus"/>
    <property type="evidence" value="ECO:0007669"/>
    <property type="project" value="TreeGrafter"/>
</dbReference>
<dbReference type="GO" id="GO:0003677">
    <property type="term" value="F:DNA binding"/>
    <property type="evidence" value="ECO:0007669"/>
    <property type="project" value="TreeGrafter"/>
</dbReference>
<dbReference type="Gene3D" id="2.60.40.10">
    <property type="entry name" value="Immunoglobulins"/>
    <property type="match status" value="1"/>
</dbReference>
<dbReference type="PANTHER" id="PTHR23389">
    <property type="entry name" value="CHROMOSOME TRANSMISSION FIDELITY FACTOR 18"/>
    <property type="match status" value="1"/>
</dbReference>